<reference evidence="2 3" key="1">
    <citation type="submission" date="2023-09" db="EMBL/GenBank/DDBJ databases">
        <title>Complete-Gapless Cercospora beticola genome.</title>
        <authorList>
            <person name="Wyatt N.A."/>
            <person name="Spanner R.E."/>
            <person name="Bolton M.D."/>
        </authorList>
    </citation>
    <scope>NUCLEOTIDE SEQUENCE [LARGE SCALE GENOMIC DNA]</scope>
    <source>
        <strain evidence="2">Cb09-40</strain>
    </source>
</reference>
<sequence>MSSQNAFEPVQEWIFVETEPKSAPSQGDKKLAHRKRIRAQAAKVSSNARLETIRKRVPKRTTQPVEHVFQVALSGGSGQRRQLRPLASACEERESEVLAAQYRGPIPVAQANAAILSQFLSRFKSGGPAERPWIELVMARAVSSSTPSLISTALQANASALCANDLQHPEISQHATKLYFALLAGILLLVMPTFEALHASYKRKDPKVSFLVSSTRHFGITGSTL</sequence>
<gene>
    <name evidence="2" type="ORF">RHO25_002237</name>
</gene>
<dbReference type="RefSeq" id="XP_065458276.1">
    <property type="nucleotide sequence ID" value="XM_065602204.1"/>
</dbReference>
<keyword evidence="1" id="KW-1133">Transmembrane helix</keyword>
<evidence type="ECO:0000256" key="1">
    <source>
        <dbReference type="SAM" id="Phobius"/>
    </source>
</evidence>
<feature type="transmembrane region" description="Helical" evidence="1">
    <location>
        <begin position="178"/>
        <end position="197"/>
    </location>
</feature>
<dbReference type="GeneID" id="90643810"/>
<keyword evidence="3" id="KW-1185">Reference proteome</keyword>
<dbReference type="EMBL" id="CP134185">
    <property type="protein sequence ID" value="WPA97627.1"/>
    <property type="molecule type" value="Genomic_DNA"/>
</dbReference>
<protein>
    <submittedName>
        <fullName evidence="2">Uncharacterized protein</fullName>
    </submittedName>
</protein>
<dbReference type="Proteomes" id="UP001302367">
    <property type="component" value="Chromosome 2"/>
</dbReference>
<keyword evidence="1" id="KW-0472">Membrane</keyword>
<name>A0ABZ0NDN3_CERBT</name>
<keyword evidence="1" id="KW-0812">Transmembrane</keyword>
<organism evidence="2 3">
    <name type="scientific">Cercospora beticola</name>
    <name type="common">Sugarbeet leaf spot fungus</name>
    <dbReference type="NCBI Taxonomy" id="122368"/>
    <lineage>
        <taxon>Eukaryota</taxon>
        <taxon>Fungi</taxon>
        <taxon>Dikarya</taxon>
        <taxon>Ascomycota</taxon>
        <taxon>Pezizomycotina</taxon>
        <taxon>Dothideomycetes</taxon>
        <taxon>Dothideomycetidae</taxon>
        <taxon>Mycosphaerellales</taxon>
        <taxon>Mycosphaerellaceae</taxon>
        <taxon>Cercospora</taxon>
    </lineage>
</organism>
<accession>A0ABZ0NDN3</accession>
<evidence type="ECO:0000313" key="3">
    <source>
        <dbReference type="Proteomes" id="UP001302367"/>
    </source>
</evidence>
<proteinExistence type="predicted"/>
<evidence type="ECO:0000313" key="2">
    <source>
        <dbReference type="EMBL" id="WPA97627.1"/>
    </source>
</evidence>